<reference evidence="3 4" key="1">
    <citation type="submission" date="2015-09" db="EMBL/GenBank/DDBJ databases">
        <title>Draft genome of a European isolate of the apple canker pathogen Neonectria ditissima.</title>
        <authorList>
            <person name="Gomez-Cortecero A."/>
            <person name="Harrison R.J."/>
            <person name="Armitage A.D."/>
        </authorList>
    </citation>
    <scope>NUCLEOTIDE SEQUENCE [LARGE SCALE GENOMIC DNA]</scope>
    <source>
        <strain evidence="3 4">R09/05</strain>
    </source>
</reference>
<evidence type="ECO:0000256" key="2">
    <source>
        <dbReference type="RuleBase" id="RU003452"/>
    </source>
</evidence>
<dbReference type="AlphaFoldDB" id="A0A0P7BQK6"/>
<accession>A0A0P7BQK6</accession>
<gene>
    <name evidence="3" type="ORF">AK830_g3294</name>
</gene>
<sequence length="330" mass="38177">MVIRVKYRRSQLEPYFARIRVPVTERPGNVEGLSPGEQLEILKLLHKCHLCNIPFENLTLHYSWHRLINVDPDHLYNKIILQPGRGGYCMENNTLFHTLLVTLGFDVYMAGSRVYQQDDGKYGGFSHCVIIVNIGNVPYVVDVGFGANGPLYPLKMDPRGKEVFNHLGPMNVRLRYDVIPQGFNRKTKVWIYENRLQPEAEWTPLYCFTDMEFLPEDIQNMNLAPSTMPTSIFVQQVMCTRFTTDNDFKVVNDKIEVLTRWDTDDAKVNGSLILVDDRLKLRTEGVVVYEEQLHNESERLKALQKYFLIKLPEQDRYAIRGSATEITSKA</sequence>
<protein>
    <submittedName>
        <fullName evidence="3">Uncharacterized protein</fullName>
    </submittedName>
</protein>
<dbReference type="InterPro" id="IPR053710">
    <property type="entry name" value="Arylamine_NAT_domain_sf"/>
</dbReference>
<evidence type="ECO:0000256" key="1">
    <source>
        <dbReference type="ARBA" id="ARBA00006547"/>
    </source>
</evidence>
<proteinExistence type="inferred from homology"/>
<dbReference type="OrthoDB" id="10260017at2759"/>
<dbReference type="InterPro" id="IPR001447">
    <property type="entry name" value="Arylamine_N-AcTrfase"/>
</dbReference>
<dbReference type="PRINTS" id="PR01543">
    <property type="entry name" value="ANATRNSFRASE"/>
</dbReference>
<dbReference type="EMBL" id="LKCW01000035">
    <property type="protein sequence ID" value="KPM43295.1"/>
    <property type="molecule type" value="Genomic_DNA"/>
</dbReference>
<comment type="similarity">
    <text evidence="1 2">Belongs to the arylamine N-acetyltransferase family.</text>
</comment>
<dbReference type="InterPro" id="IPR038765">
    <property type="entry name" value="Papain-like_cys_pep_sf"/>
</dbReference>
<dbReference type="SUPFAM" id="SSF54001">
    <property type="entry name" value="Cysteine proteinases"/>
    <property type="match status" value="1"/>
</dbReference>
<dbReference type="Proteomes" id="UP000050424">
    <property type="component" value="Unassembled WGS sequence"/>
</dbReference>
<evidence type="ECO:0000313" key="3">
    <source>
        <dbReference type="EMBL" id="KPM43295.1"/>
    </source>
</evidence>
<dbReference type="GO" id="GO:0016407">
    <property type="term" value="F:acetyltransferase activity"/>
    <property type="evidence" value="ECO:0007669"/>
    <property type="project" value="InterPro"/>
</dbReference>
<comment type="caution">
    <text evidence="3">The sequence shown here is derived from an EMBL/GenBank/DDBJ whole genome shotgun (WGS) entry which is preliminary data.</text>
</comment>
<evidence type="ECO:0000313" key="4">
    <source>
        <dbReference type="Proteomes" id="UP000050424"/>
    </source>
</evidence>
<dbReference type="STRING" id="78410.A0A0P7BQK6"/>
<name>A0A0P7BQK6_9HYPO</name>
<dbReference type="PANTHER" id="PTHR11786:SF0">
    <property type="entry name" value="ARYLAMINE N-ACETYLTRANSFERASE 4-RELATED"/>
    <property type="match status" value="1"/>
</dbReference>
<organism evidence="3 4">
    <name type="scientific">Neonectria ditissima</name>
    <dbReference type="NCBI Taxonomy" id="78410"/>
    <lineage>
        <taxon>Eukaryota</taxon>
        <taxon>Fungi</taxon>
        <taxon>Dikarya</taxon>
        <taxon>Ascomycota</taxon>
        <taxon>Pezizomycotina</taxon>
        <taxon>Sordariomycetes</taxon>
        <taxon>Hypocreomycetidae</taxon>
        <taxon>Hypocreales</taxon>
        <taxon>Nectriaceae</taxon>
        <taxon>Neonectria</taxon>
    </lineage>
</organism>
<dbReference type="Pfam" id="PF00797">
    <property type="entry name" value="Acetyltransf_2"/>
    <property type="match status" value="1"/>
</dbReference>
<keyword evidence="4" id="KW-1185">Reference proteome</keyword>
<dbReference type="Gene3D" id="3.30.2140.20">
    <property type="match status" value="1"/>
</dbReference>
<dbReference type="PANTHER" id="PTHR11786">
    <property type="entry name" value="N-HYDROXYARYLAMINE O-ACETYLTRANSFERASE"/>
    <property type="match status" value="1"/>
</dbReference>
<keyword evidence="2" id="KW-0012">Acyltransferase</keyword>
<keyword evidence="2" id="KW-0808">Transferase</keyword>